<comment type="caution">
    <text evidence="11">The sequence shown here is derived from an EMBL/GenBank/DDBJ whole genome shotgun (WGS) entry which is preliminary data.</text>
</comment>
<evidence type="ECO:0000256" key="2">
    <source>
        <dbReference type="ARBA" id="ARBA00022490"/>
    </source>
</evidence>
<dbReference type="EC" id="2.7.2.1" evidence="9"/>
<reference evidence="12" key="1">
    <citation type="journal article" date="2019" name="Int. J. Syst. Evol. Microbiol.">
        <title>The Global Catalogue of Microorganisms (GCM) 10K type strain sequencing project: providing services to taxonomists for standard genome sequencing and annotation.</title>
        <authorList>
            <consortium name="The Broad Institute Genomics Platform"/>
            <consortium name="The Broad Institute Genome Sequencing Center for Infectious Disease"/>
            <person name="Wu L."/>
            <person name="Ma J."/>
        </authorList>
    </citation>
    <scope>NUCLEOTIDE SEQUENCE [LARGE SCALE GENOMIC DNA]</scope>
    <source>
        <strain evidence="12">JCM 16545</strain>
    </source>
</reference>
<feature type="binding site" evidence="9">
    <location>
        <position position="7"/>
    </location>
    <ligand>
        <name>Mg(2+)</name>
        <dbReference type="ChEBI" id="CHEBI:18420"/>
    </ligand>
</feature>
<evidence type="ECO:0000256" key="8">
    <source>
        <dbReference type="ARBA" id="ARBA00022842"/>
    </source>
</evidence>
<evidence type="ECO:0000256" key="6">
    <source>
        <dbReference type="ARBA" id="ARBA00022777"/>
    </source>
</evidence>
<dbReference type="PANTHER" id="PTHR21060:SF21">
    <property type="entry name" value="ACETATE KINASE"/>
    <property type="match status" value="1"/>
</dbReference>
<dbReference type="GO" id="GO:0008776">
    <property type="term" value="F:acetate kinase activity"/>
    <property type="evidence" value="ECO:0007669"/>
    <property type="project" value="UniProtKB-EC"/>
</dbReference>
<accession>A0ABW5E0C2</accession>
<feature type="binding site" evidence="9">
    <location>
        <position position="14"/>
    </location>
    <ligand>
        <name>ATP</name>
        <dbReference type="ChEBI" id="CHEBI:30616"/>
    </ligand>
</feature>
<feature type="active site" description="Proton donor/acceptor" evidence="9">
    <location>
        <position position="144"/>
    </location>
</feature>
<evidence type="ECO:0000313" key="12">
    <source>
        <dbReference type="Proteomes" id="UP001597297"/>
    </source>
</evidence>
<comment type="cofactor">
    <cofactor evidence="9">
        <name>Mg(2+)</name>
        <dbReference type="ChEBI" id="CHEBI:18420"/>
    </cofactor>
    <cofactor evidence="9">
        <name>Mn(2+)</name>
        <dbReference type="ChEBI" id="CHEBI:29035"/>
    </cofactor>
    <text evidence="9">Mg(2+). Can also accept Mn(2+).</text>
</comment>
<evidence type="ECO:0000256" key="4">
    <source>
        <dbReference type="ARBA" id="ARBA00022723"/>
    </source>
</evidence>
<dbReference type="CDD" id="cd24010">
    <property type="entry name" value="ASKHA_NBD_AcK_PK"/>
    <property type="match status" value="1"/>
</dbReference>
<keyword evidence="12" id="KW-1185">Reference proteome</keyword>
<keyword evidence="5 9" id="KW-0547">Nucleotide-binding</keyword>
<dbReference type="NCBIfam" id="TIGR00016">
    <property type="entry name" value="ackA"/>
    <property type="match status" value="1"/>
</dbReference>
<dbReference type="PANTHER" id="PTHR21060">
    <property type="entry name" value="ACETATE KINASE"/>
    <property type="match status" value="1"/>
</dbReference>
<dbReference type="SUPFAM" id="SSF53067">
    <property type="entry name" value="Actin-like ATPase domain"/>
    <property type="match status" value="2"/>
</dbReference>
<dbReference type="RefSeq" id="WP_377095222.1">
    <property type="nucleotide sequence ID" value="NZ_JBHSJM010000001.1"/>
</dbReference>
<dbReference type="Pfam" id="PF00871">
    <property type="entry name" value="Acetate_kinase"/>
    <property type="match status" value="1"/>
</dbReference>
<evidence type="ECO:0000256" key="1">
    <source>
        <dbReference type="ARBA" id="ARBA00008748"/>
    </source>
</evidence>
<keyword evidence="6 9" id="KW-0418">Kinase</keyword>
<feature type="binding site" evidence="9">
    <location>
        <position position="381"/>
    </location>
    <ligand>
        <name>Mg(2+)</name>
        <dbReference type="ChEBI" id="CHEBI:18420"/>
    </ligand>
</feature>
<dbReference type="InterPro" id="IPR043129">
    <property type="entry name" value="ATPase_NBD"/>
</dbReference>
<feature type="site" description="Transition state stabilizer" evidence="9">
    <location>
        <position position="237"/>
    </location>
</feature>
<keyword evidence="3 9" id="KW-0808">Transferase</keyword>
<dbReference type="Proteomes" id="UP001597297">
    <property type="component" value="Unassembled WGS sequence"/>
</dbReference>
<feature type="binding site" evidence="9">
    <location>
        <begin position="328"/>
        <end position="332"/>
    </location>
    <ligand>
        <name>ATP</name>
        <dbReference type="ChEBI" id="CHEBI:30616"/>
    </ligand>
</feature>
<protein>
    <recommendedName>
        <fullName evidence="9">Acetate kinase</fullName>
        <ecNumber evidence="9">2.7.2.1</ecNumber>
    </recommendedName>
    <alternativeName>
        <fullName evidence="9">Acetokinase</fullName>
    </alternativeName>
</protein>
<feature type="binding site" evidence="9">
    <location>
        <begin position="279"/>
        <end position="281"/>
    </location>
    <ligand>
        <name>ATP</name>
        <dbReference type="ChEBI" id="CHEBI:30616"/>
    </ligand>
</feature>
<keyword evidence="7 9" id="KW-0067">ATP-binding</keyword>
<name>A0ABW5E0C2_9BACT</name>
<evidence type="ECO:0000256" key="9">
    <source>
        <dbReference type="HAMAP-Rule" id="MF_00020"/>
    </source>
</evidence>
<comment type="subunit">
    <text evidence="9">Homodimer.</text>
</comment>
<dbReference type="PRINTS" id="PR00471">
    <property type="entry name" value="ACETATEKNASE"/>
</dbReference>
<sequence>MIILALNAGSSSLKFAVCCTDSNTFPMEGIIEKIGTPDIFGVLKNNGEKLLLTLGGKDHQAAIQVVLATLFHELKQSGQSIEAIGHRVVHGADIFHSATLIDDSVIASIAQLSPLAPLHNPPTLEVIKAAIALYPSLPQVAIFDTAFHQSMPEKAFRYAVPDAWFENHKVRKYGFHGTSHSYVSAEAIRRFNLCPDTSNIVVAHLGNGASATAVRGGKSVDTTMGISPLDGLVMGTRSGTVDPSLHCYMKNEAGLSVEEVTDTLTKKSGMLALSETSSDMRDIWAKHDQGDSKAQMALEVYSYRLAKEVLALLAAFPSKIDALIFTGGIGENDKRVRARLLESLAWIGFEIDHELNQVGGDTKGQITKSNGPIAAVIETQEELEIALQTKALCQ</sequence>
<dbReference type="PROSITE" id="PS01076">
    <property type="entry name" value="ACETATE_KINASE_2"/>
    <property type="match status" value="1"/>
</dbReference>
<comment type="function">
    <text evidence="9">Catalyzes the formation of acetyl phosphate from acetate and ATP. Can also catalyze the reverse reaction.</text>
</comment>
<keyword evidence="8 9" id="KW-0460">Magnesium</keyword>
<dbReference type="InterPro" id="IPR000890">
    <property type="entry name" value="Aliphatic_acid_kin_short-chain"/>
</dbReference>
<dbReference type="InterPro" id="IPR023865">
    <property type="entry name" value="Aliphatic_acid_kinase_CS"/>
</dbReference>
<gene>
    <name evidence="9" type="primary">ackA</name>
    <name evidence="11" type="ORF">ACFSQZ_04845</name>
</gene>
<evidence type="ECO:0000313" key="11">
    <source>
        <dbReference type="EMBL" id="MFD2275786.1"/>
    </source>
</evidence>
<comment type="catalytic activity">
    <reaction evidence="9">
        <text>acetate + ATP = acetyl phosphate + ADP</text>
        <dbReference type="Rhea" id="RHEA:11352"/>
        <dbReference type="ChEBI" id="CHEBI:22191"/>
        <dbReference type="ChEBI" id="CHEBI:30089"/>
        <dbReference type="ChEBI" id="CHEBI:30616"/>
        <dbReference type="ChEBI" id="CHEBI:456216"/>
        <dbReference type="EC" id="2.7.2.1"/>
    </reaction>
</comment>
<comment type="similarity">
    <text evidence="1 9 10">Belongs to the acetokinase family.</text>
</comment>
<comment type="subcellular location">
    <subcellularLocation>
        <location evidence="9">Cytoplasm</location>
    </subcellularLocation>
</comment>
<feature type="site" description="Transition state stabilizer" evidence="9">
    <location>
        <position position="176"/>
    </location>
</feature>
<comment type="pathway">
    <text evidence="9">Metabolic intermediate biosynthesis; acetyl-CoA biosynthesis; acetyl-CoA from acetate: step 1/2.</text>
</comment>
<evidence type="ECO:0000256" key="3">
    <source>
        <dbReference type="ARBA" id="ARBA00022679"/>
    </source>
</evidence>
<dbReference type="EMBL" id="JBHUJC010000013">
    <property type="protein sequence ID" value="MFD2275786.1"/>
    <property type="molecule type" value="Genomic_DNA"/>
</dbReference>
<organism evidence="11 12">
    <name type="scientific">Rubritalea spongiae</name>
    <dbReference type="NCBI Taxonomy" id="430797"/>
    <lineage>
        <taxon>Bacteria</taxon>
        <taxon>Pseudomonadati</taxon>
        <taxon>Verrucomicrobiota</taxon>
        <taxon>Verrucomicrobiia</taxon>
        <taxon>Verrucomicrobiales</taxon>
        <taxon>Rubritaleaceae</taxon>
        <taxon>Rubritalea</taxon>
    </lineage>
</organism>
<evidence type="ECO:0000256" key="5">
    <source>
        <dbReference type="ARBA" id="ARBA00022741"/>
    </source>
</evidence>
<feature type="binding site" evidence="9">
    <location>
        <begin position="204"/>
        <end position="208"/>
    </location>
    <ligand>
        <name>ATP</name>
        <dbReference type="ChEBI" id="CHEBI:30616"/>
    </ligand>
</feature>
<dbReference type="HAMAP" id="MF_00020">
    <property type="entry name" value="Acetate_kinase"/>
    <property type="match status" value="1"/>
</dbReference>
<keyword evidence="2 9" id="KW-0963">Cytoplasm</keyword>
<keyword evidence="4 9" id="KW-0479">Metal-binding</keyword>
<evidence type="ECO:0000256" key="7">
    <source>
        <dbReference type="ARBA" id="ARBA00022840"/>
    </source>
</evidence>
<dbReference type="PROSITE" id="PS01075">
    <property type="entry name" value="ACETATE_KINASE_1"/>
    <property type="match status" value="1"/>
</dbReference>
<dbReference type="Gene3D" id="3.30.420.40">
    <property type="match status" value="2"/>
</dbReference>
<feature type="binding site" evidence="9">
    <location>
        <position position="87"/>
    </location>
    <ligand>
        <name>substrate</name>
    </ligand>
</feature>
<proteinExistence type="inferred from homology"/>
<evidence type="ECO:0000256" key="10">
    <source>
        <dbReference type="RuleBase" id="RU003835"/>
    </source>
</evidence>
<dbReference type="InterPro" id="IPR004372">
    <property type="entry name" value="Ac/propionate_kinase"/>
</dbReference>
<dbReference type="PIRSF" id="PIRSF000722">
    <property type="entry name" value="Acetate_prop_kin"/>
    <property type="match status" value="1"/>
</dbReference>